<dbReference type="GO" id="GO:0015891">
    <property type="term" value="P:siderophore transport"/>
    <property type="evidence" value="ECO:0007669"/>
    <property type="project" value="InterPro"/>
</dbReference>
<keyword evidence="5 10" id="KW-0812">Transmembrane</keyword>
<dbReference type="InterPro" id="IPR037066">
    <property type="entry name" value="Plug_dom_sf"/>
</dbReference>
<keyword evidence="3 10" id="KW-0813">Transport</keyword>
<evidence type="ECO:0000313" key="15">
    <source>
        <dbReference type="EMBL" id="GGC00932.1"/>
    </source>
</evidence>
<reference evidence="15" key="1">
    <citation type="journal article" date="2014" name="Int. J. Syst. Evol. Microbiol.">
        <title>Complete genome sequence of Corynebacterium casei LMG S-19264T (=DSM 44701T), isolated from a smear-ripened cheese.</title>
        <authorList>
            <consortium name="US DOE Joint Genome Institute (JGI-PGF)"/>
            <person name="Walter F."/>
            <person name="Albersmeier A."/>
            <person name="Kalinowski J."/>
            <person name="Ruckert C."/>
        </authorList>
    </citation>
    <scope>NUCLEOTIDE SEQUENCE</scope>
    <source>
        <strain evidence="15">CCM 7086</strain>
    </source>
</reference>
<dbReference type="CDD" id="cd01347">
    <property type="entry name" value="ligand_gated_channel"/>
    <property type="match status" value="1"/>
</dbReference>
<keyword evidence="9 10" id="KW-0998">Cell outer membrane</keyword>
<dbReference type="EMBL" id="BMCG01000002">
    <property type="protein sequence ID" value="GGC00932.1"/>
    <property type="molecule type" value="Genomic_DNA"/>
</dbReference>
<dbReference type="InterPro" id="IPR010105">
    <property type="entry name" value="TonB_sidphr_rcpt"/>
</dbReference>
<dbReference type="Proteomes" id="UP000620266">
    <property type="component" value="Unassembled WGS sequence"/>
</dbReference>
<feature type="domain" description="TonB-dependent receptor plug" evidence="14">
    <location>
        <begin position="52"/>
        <end position="150"/>
    </location>
</feature>
<feature type="chain" id="PRO_5035247764" evidence="12">
    <location>
        <begin position="23"/>
        <end position="739"/>
    </location>
</feature>
<keyword evidence="7 10" id="KW-0472">Membrane</keyword>
<keyword evidence="6 11" id="KW-0798">TonB box</keyword>
<keyword evidence="8" id="KW-0675">Receptor</keyword>
<dbReference type="SUPFAM" id="SSF56935">
    <property type="entry name" value="Porins"/>
    <property type="match status" value="1"/>
</dbReference>
<dbReference type="InterPro" id="IPR000531">
    <property type="entry name" value="Beta-barrel_TonB"/>
</dbReference>
<evidence type="ECO:0000256" key="8">
    <source>
        <dbReference type="ARBA" id="ARBA00023170"/>
    </source>
</evidence>
<feature type="domain" description="TonB-dependent receptor-like beta-barrel" evidence="13">
    <location>
        <begin position="230"/>
        <end position="707"/>
    </location>
</feature>
<evidence type="ECO:0000256" key="3">
    <source>
        <dbReference type="ARBA" id="ARBA00022448"/>
    </source>
</evidence>
<evidence type="ECO:0000256" key="2">
    <source>
        <dbReference type="ARBA" id="ARBA00009810"/>
    </source>
</evidence>
<evidence type="ECO:0000313" key="16">
    <source>
        <dbReference type="Proteomes" id="UP000620266"/>
    </source>
</evidence>
<comment type="caution">
    <text evidence="15">The sequence shown here is derived from an EMBL/GenBank/DDBJ whole genome shotgun (WGS) entry which is preliminary data.</text>
</comment>
<evidence type="ECO:0000256" key="7">
    <source>
        <dbReference type="ARBA" id="ARBA00023136"/>
    </source>
</evidence>
<evidence type="ECO:0000256" key="6">
    <source>
        <dbReference type="ARBA" id="ARBA00023077"/>
    </source>
</evidence>
<dbReference type="NCBIfam" id="TIGR01783">
    <property type="entry name" value="TonB-siderophor"/>
    <property type="match status" value="1"/>
</dbReference>
<name>A0A8J2XUS7_9BURK</name>
<dbReference type="Pfam" id="PF00593">
    <property type="entry name" value="TonB_dep_Rec_b-barrel"/>
    <property type="match status" value="1"/>
</dbReference>
<dbReference type="GO" id="GO:0015344">
    <property type="term" value="F:siderophore uptake transmembrane transporter activity"/>
    <property type="evidence" value="ECO:0007669"/>
    <property type="project" value="TreeGrafter"/>
</dbReference>
<keyword evidence="16" id="KW-1185">Reference proteome</keyword>
<organism evidence="15 16">
    <name type="scientific">Oxalicibacterium flavum</name>
    <dbReference type="NCBI Taxonomy" id="179467"/>
    <lineage>
        <taxon>Bacteria</taxon>
        <taxon>Pseudomonadati</taxon>
        <taxon>Pseudomonadota</taxon>
        <taxon>Betaproteobacteria</taxon>
        <taxon>Burkholderiales</taxon>
        <taxon>Oxalobacteraceae</taxon>
        <taxon>Oxalicibacterium</taxon>
    </lineage>
</organism>
<reference evidence="15" key="2">
    <citation type="submission" date="2020-09" db="EMBL/GenBank/DDBJ databases">
        <authorList>
            <person name="Sun Q."/>
            <person name="Sedlacek I."/>
        </authorList>
    </citation>
    <scope>NUCLEOTIDE SEQUENCE</scope>
    <source>
        <strain evidence="15">CCM 7086</strain>
    </source>
</reference>
<dbReference type="PANTHER" id="PTHR32552:SF83">
    <property type="entry name" value="BLR3904 PROTEIN"/>
    <property type="match status" value="1"/>
</dbReference>
<dbReference type="Gene3D" id="2.170.130.10">
    <property type="entry name" value="TonB-dependent receptor, plug domain"/>
    <property type="match status" value="1"/>
</dbReference>
<evidence type="ECO:0000256" key="10">
    <source>
        <dbReference type="PROSITE-ProRule" id="PRU01360"/>
    </source>
</evidence>
<dbReference type="Pfam" id="PF07715">
    <property type="entry name" value="Plug"/>
    <property type="match status" value="1"/>
</dbReference>
<dbReference type="GO" id="GO:0038023">
    <property type="term" value="F:signaling receptor activity"/>
    <property type="evidence" value="ECO:0007669"/>
    <property type="project" value="InterPro"/>
</dbReference>
<sequence length="739" mass="78802">MKNHAFRLTPIAFAILSLSAHAQTAPAASTLPAVEVSADQERQSSPKATAPLVDTPQTVQIIPKEVFNEQGARNLTDILRNTTGITFNGGENGFATSTANFSLRGFDTSGNIFVDGFRDSNSYNRDAFNLEQVEVVKGPAADNGRGAAGGYVNLETKSPKLQNFATGSVSFGFDSEDSDNRQRITADINRVLSETSAFRINLLAEDGGVAGRKHAQVNSIGIAPSVAFGIGTPTTVTLSYQHVTQKDRPDFGVPGAIVEGLQTYNPAFAGVSRDNFYGLLSDYDDVKSDSFLAKVEHRISPNVLLSNHTRWARTDRDARFMVFGNPAVAAGTENVSTSRAGYNRENNSLANNTNLSVKLDAGGVKHNLAFGLELSREEADATGFGNAGTGPTNIFNPDPGRADPSLPVTQTSTVKVDTAALYAYDTIEFNPQWQLTGGLRAEHYKVSINGTNAAVDGYDVSETTFGGKLGVVYKPASNGSVYVSYGQSALPPGSFLSNSDISRSDAAAFPGLTGQNSQGSRVQKAANLEIGTKWDLLDNRLSTTAAIFRTERSNIGMGPTANGPTGYGKQIVQGIELGALGRVTNAWTISGGLTLLDSERKHSAAIDDAIRSTGDYGPGVLSTNGDELAFTPKVTANLWTTYRVQPSLTVGGGVQHVGSAYIGRPDNADRVIKNGRYGKTPSFTVLNLMAAYEVNPNLTLRFNIDNVTDKEYVIASNWNAQRVMLGAPRTFLVSADIRF</sequence>
<proteinExistence type="inferred from homology"/>
<comment type="subcellular location">
    <subcellularLocation>
        <location evidence="1 10">Cell outer membrane</location>
        <topology evidence="1 10">Multi-pass membrane protein</topology>
    </subcellularLocation>
</comment>
<dbReference type="InterPro" id="IPR039426">
    <property type="entry name" value="TonB-dep_rcpt-like"/>
</dbReference>
<dbReference type="PANTHER" id="PTHR32552">
    <property type="entry name" value="FERRICHROME IRON RECEPTOR-RELATED"/>
    <property type="match status" value="1"/>
</dbReference>
<dbReference type="RefSeq" id="WP_188394892.1">
    <property type="nucleotide sequence ID" value="NZ_BMCG01000002.1"/>
</dbReference>
<feature type="signal peptide" evidence="12">
    <location>
        <begin position="1"/>
        <end position="22"/>
    </location>
</feature>
<evidence type="ECO:0000259" key="13">
    <source>
        <dbReference type="Pfam" id="PF00593"/>
    </source>
</evidence>
<keyword evidence="4 10" id="KW-1134">Transmembrane beta strand</keyword>
<evidence type="ECO:0000256" key="9">
    <source>
        <dbReference type="ARBA" id="ARBA00023237"/>
    </source>
</evidence>
<dbReference type="InterPro" id="IPR012910">
    <property type="entry name" value="Plug_dom"/>
</dbReference>
<dbReference type="Gene3D" id="2.40.170.20">
    <property type="entry name" value="TonB-dependent receptor, beta-barrel domain"/>
    <property type="match status" value="1"/>
</dbReference>
<protein>
    <submittedName>
        <fullName evidence="15">Ligand-gated channel</fullName>
    </submittedName>
</protein>
<evidence type="ECO:0000256" key="4">
    <source>
        <dbReference type="ARBA" id="ARBA00022452"/>
    </source>
</evidence>
<accession>A0A8J2XUS7</accession>
<evidence type="ECO:0000256" key="12">
    <source>
        <dbReference type="SAM" id="SignalP"/>
    </source>
</evidence>
<evidence type="ECO:0000256" key="1">
    <source>
        <dbReference type="ARBA" id="ARBA00004571"/>
    </source>
</evidence>
<evidence type="ECO:0000256" key="5">
    <source>
        <dbReference type="ARBA" id="ARBA00022692"/>
    </source>
</evidence>
<dbReference type="AlphaFoldDB" id="A0A8J2XUS7"/>
<dbReference type="InterPro" id="IPR036942">
    <property type="entry name" value="Beta-barrel_TonB_sf"/>
</dbReference>
<dbReference type="GO" id="GO:0009279">
    <property type="term" value="C:cell outer membrane"/>
    <property type="evidence" value="ECO:0007669"/>
    <property type="project" value="UniProtKB-SubCell"/>
</dbReference>
<keyword evidence="12" id="KW-0732">Signal</keyword>
<gene>
    <name evidence="15" type="primary">bfrE</name>
    <name evidence="15" type="ORF">GCM10007205_07740</name>
</gene>
<evidence type="ECO:0000256" key="11">
    <source>
        <dbReference type="RuleBase" id="RU003357"/>
    </source>
</evidence>
<comment type="similarity">
    <text evidence="2 10 11">Belongs to the TonB-dependent receptor family.</text>
</comment>
<dbReference type="PROSITE" id="PS52016">
    <property type="entry name" value="TONB_DEPENDENT_REC_3"/>
    <property type="match status" value="1"/>
</dbReference>
<evidence type="ECO:0000259" key="14">
    <source>
        <dbReference type="Pfam" id="PF07715"/>
    </source>
</evidence>